<dbReference type="RefSeq" id="XP_062715951.1">
    <property type="nucleotide sequence ID" value="XM_062859967.1"/>
</dbReference>
<comment type="subcellular location">
    <subcellularLocation>
        <location evidence="2">Cell membrane</location>
        <topology evidence="2">Lipid-anchor</topology>
        <topology evidence="2">GPI-anchor</topology>
    </subcellularLocation>
</comment>
<evidence type="ECO:0000256" key="5">
    <source>
        <dbReference type="ARBA" id="ARBA00022670"/>
    </source>
</evidence>
<dbReference type="InterPro" id="IPR042097">
    <property type="entry name" value="Aminopeptidase_N-like_N_sf"/>
</dbReference>
<protein>
    <recommendedName>
        <fullName evidence="11">Peptidase M1 membrane alanine aminopeptidase domain-containing protein</fullName>
    </recommendedName>
</protein>
<dbReference type="InterPro" id="IPR001930">
    <property type="entry name" value="Peptidase_M1"/>
</dbReference>
<keyword evidence="4" id="KW-0472">Membrane</keyword>
<dbReference type="Gene3D" id="1.10.390.10">
    <property type="entry name" value="Neutral Protease Domain 2"/>
    <property type="match status" value="1"/>
</dbReference>
<dbReference type="InterPro" id="IPR027268">
    <property type="entry name" value="Peptidase_M4/M1_CTD_sf"/>
</dbReference>
<dbReference type="SUPFAM" id="SSF63737">
    <property type="entry name" value="Leukotriene A4 hydrolase N-terminal domain"/>
    <property type="match status" value="1"/>
</dbReference>
<keyword evidence="5" id="KW-0645">Protease</keyword>
<dbReference type="GeneID" id="115259762"/>
<proteinExistence type="inferred from homology"/>
<keyword evidence="8" id="KW-0862">Zinc</keyword>
<dbReference type="PANTHER" id="PTHR11533:SF290">
    <property type="entry name" value="AMINOPEPTIDASE"/>
    <property type="match status" value="1"/>
</dbReference>
<dbReference type="Gene3D" id="2.60.40.1730">
    <property type="entry name" value="tricorn interacting facor f3 domain"/>
    <property type="match status" value="1"/>
</dbReference>
<dbReference type="EnsemblMetazoa" id="AALFPA23_013176.R19064">
    <property type="protein sequence ID" value="AALFPA23_013176.P19064"/>
    <property type="gene ID" value="AALFPA23_013176"/>
</dbReference>
<evidence type="ECO:0000256" key="3">
    <source>
        <dbReference type="ARBA" id="ARBA00010136"/>
    </source>
</evidence>
<dbReference type="Pfam" id="PF01433">
    <property type="entry name" value="Peptidase_M1"/>
    <property type="match status" value="1"/>
</dbReference>
<keyword evidence="13" id="KW-1185">Reference proteome</keyword>
<feature type="domain" description="Peptidase M1 membrane alanine aminopeptidase" evidence="11">
    <location>
        <begin position="89"/>
        <end position="147"/>
    </location>
</feature>
<comment type="cofactor">
    <cofactor evidence="1">
        <name>Zn(2+)</name>
        <dbReference type="ChEBI" id="CHEBI:29105"/>
    </cofactor>
</comment>
<keyword evidence="6" id="KW-0479">Metal-binding</keyword>
<keyword evidence="10" id="KW-0449">Lipoprotein</keyword>
<dbReference type="InterPro" id="IPR014782">
    <property type="entry name" value="Peptidase_M1_dom"/>
</dbReference>
<keyword evidence="4" id="KW-0336">GPI-anchor</keyword>
<evidence type="ECO:0000313" key="13">
    <source>
        <dbReference type="Proteomes" id="UP000069940"/>
    </source>
</evidence>
<reference evidence="13" key="1">
    <citation type="journal article" date="2015" name="Proc. Natl. Acad. Sci. U.S.A.">
        <title>Genome sequence of the Asian Tiger mosquito, Aedes albopictus, reveals insights into its biology, genetics, and evolution.</title>
        <authorList>
            <person name="Chen X.G."/>
            <person name="Jiang X."/>
            <person name="Gu J."/>
            <person name="Xu M."/>
            <person name="Wu Y."/>
            <person name="Deng Y."/>
            <person name="Zhang C."/>
            <person name="Bonizzoni M."/>
            <person name="Dermauw W."/>
            <person name="Vontas J."/>
            <person name="Armbruster P."/>
            <person name="Huang X."/>
            <person name="Yang Y."/>
            <person name="Zhang H."/>
            <person name="He W."/>
            <person name="Peng H."/>
            <person name="Liu Y."/>
            <person name="Wu K."/>
            <person name="Chen J."/>
            <person name="Lirakis M."/>
            <person name="Topalis P."/>
            <person name="Van Leeuwen T."/>
            <person name="Hall A.B."/>
            <person name="Jiang X."/>
            <person name="Thorpe C."/>
            <person name="Mueller R.L."/>
            <person name="Sun C."/>
            <person name="Waterhouse R.M."/>
            <person name="Yan G."/>
            <person name="Tu Z.J."/>
            <person name="Fang X."/>
            <person name="James A.A."/>
        </authorList>
    </citation>
    <scope>NUCLEOTIDE SEQUENCE [LARGE SCALE GENOMIC DNA]</scope>
    <source>
        <strain evidence="13">Foshan</strain>
    </source>
</reference>
<keyword evidence="7" id="KW-0378">Hydrolase</keyword>
<evidence type="ECO:0000256" key="6">
    <source>
        <dbReference type="ARBA" id="ARBA00022723"/>
    </source>
</evidence>
<evidence type="ECO:0000256" key="1">
    <source>
        <dbReference type="ARBA" id="ARBA00001947"/>
    </source>
</evidence>
<evidence type="ECO:0000256" key="2">
    <source>
        <dbReference type="ARBA" id="ARBA00004609"/>
    </source>
</evidence>
<evidence type="ECO:0000313" key="12">
    <source>
        <dbReference type="EnsemblMetazoa" id="AALFPA23_013176.P19064"/>
    </source>
</evidence>
<dbReference type="InterPro" id="IPR050344">
    <property type="entry name" value="Peptidase_M1_aminopeptidases"/>
</dbReference>
<dbReference type="PANTHER" id="PTHR11533">
    <property type="entry name" value="PROTEASE M1 ZINC METALLOPROTEASE"/>
    <property type="match status" value="1"/>
</dbReference>
<organism evidence="12 13">
    <name type="scientific">Aedes albopictus</name>
    <name type="common">Asian tiger mosquito</name>
    <name type="synonym">Stegomyia albopicta</name>
    <dbReference type="NCBI Taxonomy" id="7160"/>
    <lineage>
        <taxon>Eukaryota</taxon>
        <taxon>Metazoa</taxon>
        <taxon>Ecdysozoa</taxon>
        <taxon>Arthropoda</taxon>
        <taxon>Hexapoda</taxon>
        <taxon>Insecta</taxon>
        <taxon>Pterygota</taxon>
        <taxon>Neoptera</taxon>
        <taxon>Endopterygota</taxon>
        <taxon>Diptera</taxon>
        <taxon>Nematocera</taxon>
        <taxon>Culicoidea</taxon>
        <taxon>Culicidae</taxon>
        <taxon>Culicinae</taxon>
        <taxon>Aedini</taxon>
        <taxon>Aedes</taxon>
        <taxon>Stegomyia</taxon>
    </lineage>
</organism>
<evidence type="ECO:0000256" key="7">
    <source>
        <dbReference type="ARBA" id="ARBA00022801"/>
    </source>
</evidence>
<evidence type="ECO:0000259" key="11">
    <source>
        <dbReference type="Pfam" id="PF01433"/>
    </source>
</evidence>
<evidence type="ECO:0000256" key="10">
    <source>
        <dbReference type="ARBA" id="ARBA00023288"/>
    </source>
</evidence>
<name>A0ABM1YY75_AEDAL</name>
<keyword evidence="9" id="KW-0482">Metalloprotease</keyword>
<keyword evidence="4" id="KW-0325">Glycoprotein</keyword>
<evidence type="ECO:0000256" key="9">
    <source>
        <dbReference type="ARBA" id="ARBA00023049"/>
    </source>
</evidence>
<dbReference type="Proteomes" id="UP000069940">
    <property type="component" value="Unassembled WGS sequence"/>
</dbReference>
<dbReference type="PRINTS" id="PR00756">
    <property type="entry name" value="ALADIPTASE"/>
</dbReference>
<comment type="similarity">
    <text evidence="3">Belongs to the peptidase M1 family.</text>
</comment>
<accession>A0ABM1YY75</accession>
<reference evidence="12" key="2">
    <citation type="submission" date="2025-05" db="UniProtKB">
        <authorList>
            <consortium name="EnsemblMetazoa"/>
        </authorList>
    </citation>
    <scope>IDENTIFICATION</scope>
    <source>
        <strain evidence="12">Foshan</strain>
    </source>
</reference>
<evidence type="ECO:0000256" key="8">
    <source>
        <dbReference type="ARBA" id="ARBA00022833"/>
    </source>
</evidence>
<evidence type="ECO:0000256" key="4">
    <source>
        <dbReference type="ARBA" id="ARBA00022622"/>
    </source>
</evidence>
<dbReference type="SUPFAM" id="SSF55486">
    <property type="entry name" value="Metalloproteases ('zincins'), catalytic domain"/>
    <property type="match status" value="1"/>
</dbReference>
<sequence length="217" mass="24593">MVRDPQHPIGLTVIHGSNYSVLSNNLPKDVGQGPIAGYTRTIFEDTPVMQPYLLGVIVSDFVAISAVQYPRQGVFARYNAIRNGEGDFILEVGYKILKVLESYLETDFALPKIYQVAVPDFAAGAMENYGLVTYKEEKFFYDIISDEAEARNRHRGGARVWSPIFRQHGIPMKEGFARYLNIWPRTWPSDKQGAEAETCRISSLPRFCIFLCVFVRT</sequence>